<dbReference type="EMBL" id="JACIDX010000002">
    <property type="protein sequence ID" value="MBB3953754.1"/>
    <property type="molecule type" value="Genomic_DNA"/>
</dbReference>
<dbReference type="Pfam" id="PF07690">
    <property type="entry name" value="MFS_1"/>
    <property type="match status" value="1"/>
</dbReference>
<keyword evidence="4" id="KW-0813">Transport</keyword>
<dbReference type="Proteomes" id="UP000548867">
    <property type="component" value="Unassembled WGS sequence"/>
</dbReference>
<comment type="caution">
    <text evidence="13">The sequence shown here is derived from an EMBL/GenBank/DDBJ whole genome shotgun (WGS) entry which is preliminary data.</text>
</comment>
<evidence type="ECO:0000256" key="4">
    <source>
        <dbReference type="ARBA" id="ARBA00022448"/>
    </source>
</evidence>
<feature type="transmembrane region" description="Helical" evidence="12">
    <location>
        <begin position="56"/>
        <end position="78"/>
    </location>
</feature>
<evidence type="ECO:0000256" key="11">
    <source>
        <dbReference type="SAM" id="MobiDB-lite"/>
    </source>
</evidence>
<evidence type="ECO:0000256" key="7">
    <source>
        <dbReference type="ARBA" id="ARBA00022597"/>
    </source>
</evidence>
<feature type="transmembrane region" description="Helical" evidence="12">
    <location>
        <begin position="345"/>
        <end position="367"/>
    </location>
</feature>
<evidence type="ECO:0000256" key="6">
    <source>
        <dbReference type="ARBA" id="ARBA00022519"/>
    </source>
</evidence>
<sequence>MALAPNLSAERDLQTEEAEGTHVDAPELRIFVLALFFIFGGITSLNDVIIPKLKDLFTLSYMQAMLVQFCFFTAYAVMGLPGAALVKRIGYMRGAVVGLLTMMAGCLLFIPASQSATYGLFLFALFVLASGVVVVQVVTNPLISLLGPARTAHSRLSFAQAFNSLGTVIFPAVGASLILGDLKAVKADALTGPALAAYRMAETQTVVHTYTVLALALLVVAGVVWANRHRLRDEHHESSSLVASFALLRDKRFGLGALCIFLYVGAEVSIGSLIVNYLKQPKVLGLDDAGAGLYIPYYWGGALVGRFIGSAMLRAVSPGKVLACNALGAIALILISANASGHLAAASLLLVGLMNSIMFPTIFSLACKGLGRRAADGSGIINIAIFGGALVPILTGALADATASLPLALALPALCYAVIAYFGYYTHKPSKAAVKR</sequence>
<feature type="transmembrane region" description="Helical" evidence="12">
    <location>
        <begin position="90"/>
        <end position="110"/>
    </location>
</feature>
<dbReference type="PANTHER" id="PTHR43702">
    <property type="entry name" value="L-FUCOSE-PROTON SYMPORTER"/>
    <property type="match status" value="1"/>
</dbReference>
<dbReference type="AlphaFoldDB" id="A0A7W6G4K7"/>
<organism evidence="13 14">
    <name type="scientific">Novosphingobium sediminicola</name>
    <dbReference type="NCBI Taxonomy" id="563162"/>
    <lineage>
        <taxon>Bacteria</taxon>
        <taxon>Pseudomonadati</taxon>
        <taxon>Pseudomonadota</taxon>
        <taxon>Alphaproteobacteria</taxon>
        <taxon>Sphingomonadales</taxon>
        <taxon>Sphingomonadaceae</taxon>
        <taxon>Novosphingobium</taxon>
    </lineage>
</organism>
<comment type="subcellular location">
    <subcellularLocation>
        <location evidence="2">Cell inner membrane</location>
        <topology evidence="2">Multi-pass membrane protein</topology>
    </subcellularLocation>
</comment>
<dbReference type="InterPro" id="IPR036259">
    <property type="entry name" value="MFS_trans_sf"/>
</dbReference>
<feature type="transmembrane region" description="Helical" evidence="12">
    <location>
        <begin position="116"/>
        <end position="138"/>
    </location>
</feature>
<comment type="function">
    <text evidence="1">Intake of glucose and galactose.</text>
</comment>
<evidence type="ECO:0000256" key="12">
    <source>
        <dbReference type="SAM" id="Phobius"/>
    </source>
</evidence>
<keyword evidence="14" id="KW-1185">Reference proteome</keyword>
<evidence type="ECO:0000256" key="10">
    <source>
        <dbReference type="ARBA" id="ARBA00023136"/>
    </source>
</evidence>
<accession>A0A7W6G4K7</accession>
<keyword evidence="5" id="KW-1003">Cell membrane</keyword>
<keyword evidence="10 12" id="KW-0472">Membrane</keyword>
<gene>
    <name evidence="13" type="ORF">GGR38_000681</name>
</gene>
<feature type="transmembrane region" description="Helical" evidence="12">
    <location>
        <begin position="30"/>
        <end position="50"/>
    </location>
</feature>
<dbReference type="GO" id="GO:0005354">
    <property type="term" value="F:galactose transmembrane transporter activity"/>
    <property type="evidence" value="ECO:0007669"/>
    <property type="project" value="InterPro"/>
</dbReference>
<evidence type="ECO:0000256" key="2">
    <source>
        <dbReference type="ARBA" id="ARBA00004429"/>
    </source>
</evidence>
<evidence type="ECO:0000313" key="14">
    <source>
        <dbReference type="Proteomes" id="UP000548867"/>
    </source>
</evidence>
<feature type="transmembrane region" description="Helical" evidence="12">
    <location>
        <begin position="290"/>
        <end position="309"/>
    </location>
</feature>
<evidence type="ECO:0000256" key="3">
    <source>
        <dbReference type="ARBA" id="ARBA00009120"/>
    </source>
</evidence>
<dbReference type="GO" id="GO:0055056">
    <property type="term" value="F:D-glucose transmembrane transporter activity"/>
    <property type="evidence" value="ECO:0007669"/>
    <property type="project" value="InterPro"/>
</dbReference>
<evidence type="ECO:0000256" key="9">
    <source>
        <dbReference type="ARBA" id="ARBA00022989"/>
    </source>
</evidence>
<keyword evidence="6" id="KW-0997">Cell inner membrane</keyword>
<dbReference type="InterPro" id="IPR011701">
    <property type="entry name" value="MFS"/>
</dbReference>
<evidence type="ECO:0000313" key="13">
    <source>
        <dbReference type="EMBL" id="MBB3953754.1"/>
    </source>
</evidence>
<dbReference type="CDD" id="cd17394">
    <property type="entry name" value="MFS_FucP_like"/>
    <property type="match status" value="1"/>
</dbReference>
<dbReference type="InterPro" id="IPR050375">
    <property type="entry name" value="MFS_TsgA-like"/>
</dbReference>
<feature type="transmembrane region" description="Helical" evidence="12">
    <location>
        <begin position="207"/>
        <end position="226"/>
    </location>
</feature>
<comment type="similarity">
    <text evidence="3">Belongs to the major facilitator superfamily. FHS transporter (TC 2.A.1.7) family.</text>
</comment>
<keyword evidence="8 12" id="KW-0812">Transmembrane</keyword>
<dbReference type="NCBIfam" id="TIGR01272">
    <property type="entry name" value="gluP"/>
    <property type="match status" value="1"/>
</dbReference>
<evidence type="ECO:0000256" key="8">
    <source>
        <dbReference type="ARBA" id="ARBA00022692"/>
    </source>
</evidence>
<feature type="transmembrane region" description="Helical" evidence="12">
    <location>
        <begin position="321"/>
        <end position="339"/>
    </location>
</feature>
<evidence type="ECO:0000256" key="1">
    <source>
        <dbReference type="ARBA" id="ARBA00003321"/>
    </source>
</evidence>
<feature type="transmembrane region" description="Helical" evidence="12">
    <location>
        <begin position="405"/>
        <end position="426"/>
    </location>
</feature>
<dbReference type="GO" id="GO:0005886">
    <property type="term" value="C:plasma membrane"/>
    <property type="evidence" value="ECO:0007669"/>
    <property type="project" value="UniProtKB-SubCell"/>
</dbReference>
<dbReference type="PANTHER" id="PTHR43702:SF3">
    <property type="entry name" value="PROTEIN TSGA"/>
    <property type="match status" value="1"/>
</dbReference>
<feature type="compositionally biased region" description="Basic and acidic residues" evidence="11">
    <location>
        <begin position="9"/>
        <end position="20"/>
    </location>
</feature>
<keyword evidence="9 12" id="KW-1133">Transmembrane helix</keyword>
<dbReference type="RefSeq" id="WP_183622645.1">
    <property type="nucleotide sequence ID" value="NZ_JACIDX010000002.1"/>
</dbReference>
<feature type="transmembrane region" description="Helical" evidence="12">
    <location>
        <begin position="379"/>
        <end position="399"/>
    </location>
</feature>
<reference evidence="13 14" key="1">
    <citation type="submission" date="2020-08" db="EMBL/GenBank/DDBJ databases">
        <title>Genomic Encyclopedia of Type Strains, Phase IV (KMG-IV): sequencing the most valuable type-strain genomes for metagenomic binning, comparative biology and taxonomic classification.</title>
        <authorList>
            <person name="Goeker M."/>
        </authorList>
    </citation>
    <scope>NUCLEOTIDE SEQUENCE [LARGE SCALE GENOMIC DNA]</scope>
    <source>
        <strain evidence="13 14">DSM 27057</strain>
    </source>
</reference>
<feature type="region of interest" description="Disordered" evidence="11">
    <location>
        <begin position="1"/>
        <end position="20"/>
    </location>
</feature>
<protein>
    <submittedName>
        <fullName evidence="13">FHS family L-fucose permease-like MFS transporter</fullName>
    </submittedName>
</protein>
<keyword evidence="7" id="KW-0762">Sugar transport</keyword>
<dbReference type="GO" id="GO:1904659">
    <property type="term" value="P:D-glucose transmembrane transport"/>
    <property type="evidence" value="ECO:0007669"/>
    <property type="project" value="InterPro"/>
</dbReference>
<proteinExistence type="inferred from homology"/>
<dbReference type="InterPro" id="IPR005964">
    <property type="entry name" value="Glc/Gal_transptr_bac"/>
</dbReference>
<evidence type="ECO:0000256" key="5">
    <source>
        <dbReference type="ARBA" id="ARBA00022475"/>
    </source>
</evidence>
<dbReference type="SUPFAM" id="SSF103473">
    <property type="entry name" value="MFS general substrate transporter"/>
    <property type="match status" value="1"/>
</dbReference>
<name>A0A7W6G4K7_9SPHN</name>
<dbReference type="Gene3D" id="1.20.1250.20">
    <property type="entry name" value="MFS general substrate transporter like domains"/>
    <property type="match status" value="2"/>
</dbReference>
<feature type="transmembrane region" description="Helical" evidence="12">
    <location>
        <begin position="158"/>
        <end position="179"/>
    </location>
</feature>
<feature type="transmembrane region" description="Helical" evidence="12">
    <location>
        <begin position="253"/>
        <end position="278"/>
    </location>
</feature>